<organism evidence="2 3">
    <name type="scientific">Arthrobacter parietis</name>
    <dbReference type="NCBI Taxonomy" id="271434"/>
    <lineage>
        <taxon>Bacteria</taxon>
        <taxon>Bacillati</taxon>
        <taxon>Actinomycetota</taxon>
        <taxon>Actinomycetes</taxon>
        <taxon>Micrococcales</taxon>
        <taxon>Micrococcaceae</taxon>
        <taxon>Arthrobacter</taxon>
    </lineage>
</organism>
<feature type="region of interest" description="Disordered" evidence="1">
    <location>
        <begin position="15"/>
        <end position="75"/>
    </location>
</feature>
<sequence>MVKLTGFEASIASSISGGASAADDDGTSEGVDGGVGATGEGDDEAVCGFPDGSPPVPQEVKGRKRSAAPAVRRRRRSRALLFMSA</sequence>
<accession>A0ABN3AW42</accession>
<evidence type="ECO:0000313" key="3">
    <source>
        <dbReference type="Proteomes" id="UP001500974"/>
    </source>
</evidence>
<name>A0ABN3AW42_9MICC</name>
<dbReference type="EMBL" id="BAAAON010000002">
    <property type="protein sequence ID" value="GAA2175549.1"/>
    <property type="molecule type" value="Genomic_DNA"/>
</dbReference>
<proteinExistence type="predicted"/>
<gene>
    <name evidence="2" type="ORF">GCM10009784_18360</name>
</gene>
<evidence type="ECO:0000313" key="2">
    <source>
        <dbReference type="EMBL" id="GAA2175549.1"/>
    </source>
</evidence>
<evidence type="ECO:0000256" key="1">
    <source>
        <dbReference type="SAM" id="MobiDB-lite"/>
    </source>
</evidence>
<comment type="caution">
    <text evidence="2">The sequence shown here is derived from an EMBL/GenBank/DDBJ whole genome shotgun (WGS) entry which is preliminary data.</text>
</comment>
<dbReference type="Proteomes" id="UP001500974">
    <property type="component" value="Unassembled WGS sequence"/>
</dbReference>
<protein>
    <submittedName>
        <fullName evidence="2">Uncharacterized protein</fullName>
    </submittedName>
</protein>
<feature type="compositionally biased region" description="Basic residues" evidence="1">
    <location>
        <begin position="62"/>
        <end position="75"/>
    </location>
</feature>
<reference evidence="2 3" key="1">
    <citation type="journal article" date="2019" name="Int. J. Syst. Evol. Microbiol.">
        <title>The Global Catalogue of Microorganisms (GCM) 10K type strain sequencing project: providing services to taxonomists for standard genome sequencing and annotation.</title>
        <authorList>
            <consortium name="The Broad Institute Genomics Platform"/>
            <consortium name="The Broad Institute Genome Sequencing Center for Infectious Disease"/>
            <person name="Wu L."/>
            <person name="Ma J."/>
        </authorList>
    </citation>
    <scope>NUCLEOTIDE SEQUENCE [LARGE SCALE GENOMIC DNA]</scope>
    <source>
        <strain evidence="2 3">JCM 14917</strain>
    </source>
</reference>
<keyword evidence="3" id="KW-1185">Reference proteome</keyword>